<comment type="subcellular location">
    <subcellularLocation>
        <location evidence="1">Cell outer membrane</location>
        <topology evidence="1">Multi-pass membrane protein</topology>
    </subcellularLocation>
</comment>
<gene>
    <name evidence="11" type="ORF">B2A_08157</name>
</gene>
<keyword evidence="6" id="KW-0406">Ion transport</keyword>
<keyword evidence="4" id="KW-0812">Transmembrane</keyword>
<organism evidence="11">
    <name type="scientific">mine drainage metagenome</name>
    <dbReference type="NCBI Taxonomy" id="410659"/>
    <lineage>
        <taxon>unclassified sequences</taxon>
        <taxon>metagenomes</taxon>
        <taxon>ecological metagenomes</taxon>
    </lineage>
</organism>
<name>T0ZTN0_9ZZZZ</name>
<dbReference type="Pfam" id="PF00593">
    <property type="entry name" value="TonB_dep_Rec_b-barrel"/>
    <property type="match status" value="1"/>
</dbReference>
<accession>T0ZTN0</accession>
<keyword evidence="5" id="KW-0408">Iron</keyword>
<dbReference type="EMBL" id="AUZZ01005862">
    <property type="protein sequence ID" value="EQD48053.1"/>
    <property type="molecule type" value="Genomic_DNA"/>
</dbReference>
<dbReference type="Gene3D" id="2.40.170.20">
    <property type="entry name" value="TonB-dependent receptor, beta-barrel domain"/>
    <property type="match status" value="1"/>
</dbReference>
<reference evidence="11" key="1">
    <citation type="submission" date="2013-08" db="EMBL/GenBank/DDBJ databases">
        <authorList>
            <person name="Mendez C."/>
            <person name="Richter M."/>
            <person name="Ferrer M."/>
            <person name="Sanchez J."/>
        </authorList>
    </citation>
    <scope>NUCLEOTIDE SEQUENCE</scope>
</reference>
<evidence type="ECO:0000256" key="6">
    <source>
        <dbReference type="ARBA" id="ARBA00023065"/>
    </source>
</evidence>
<dbReference type="SUPFAM" id="SSF56935">
    <property type="entry name" value="Porins"/>
    <property type="match status" value="1"/>
</dbReference>
<evidence type="ECO:0000256" key="7">
    <source>
        <dbReference type="ARBA" id="ARBA00023077"/>
    </source>
</evidence>
<sequence length="175" mass="18736">MLTLGGRLRFSADVFYEKIRNLQVQATRYDPATQGTEYYSTNAGHVTSQGAEVDFQARPVPALTLSGGIAYVHAYVDTTGLECPLVDQANALVSAATPQPLNVCFLPSATATTTDVNVEGGMLPDSPEWSGDLVARYEHVIPNTSLAGFIQASANYRSAVNFSLNQDPETVQGAY</sequence>
<dbReference type="PANTHER" id="PTHR32552">
    <property type="entry name" value="FERRICHROME IRON RECEPTOR-RELATED"/>
    <property type="match status" value="1"/>
</dbReference>
<keyword evidence="9" id="KW-0998">Cell outer membrane</keyword>
<evidence type="ECO:0000313" key="11">
    <source>
        <dbReference type="EMBL" id="EQD48053.1"/>
    </source>
</evidence>
<reference evidence="11" key="2">
    <citation type="journal article" date="2014" name="ISME J.">
        <title>Microbial stratification in low pH oxic and suboxic macroscopic growths along an acid mine drainage.</title>
        <authorList>
            <person name="Mendez-Garcia C."/>
            <person name="Mesa V."/>
            <person name="Sprenger R.R."/>
            <person name="Richter M."/>
            <person name="Diez M.S."/>
            <person name="Solano J."/>
            <person name="Bargiela R."/>
            <person name="Golyshina O.V."/>
            <person name="Manteca A."/>
            <person name="Ramos J.L."/>
            <person name="Gallego J.R."/>
            <person name="Llorente I."/>
            <person name="Martins Dos Santos V.A."/>
            <person name="Jensen O.N."/>
            <person name="Pelaez A.I."/>
            <person name="Sanchez J."/>
            <person name="Ferrer M."/>
        </authorList>
    </citation>
    <scope>NUCLEOTIDE SEQUENCE</scope>
</reference>
<feature type="domain" description="TonB-dependent receptor-like beta-barrel" evidence="10">
    <location>
        <begin position="5"/>
        <end position="166"/>
    </location>
</feature>
<dbReference type="GO" id="GO:0009279">
    <property type="term" value="C:cell outer membrane"/>
    <property type="evidence" value="ECO:0007669"/>
    <property type="project" value="UniProtKB-SubCell"/>
</dbReference>
<keyword evidence="7" id="KW-0798">TonB box</keyword>
<dbReference type="InterPro" id="IPR039426">
    <property type="entry name" value="TonB-dep_rcpt-like"/>
</dbReference>
<evidence type="ECO:0000256" key="2">
    <source>
        <dbReference type="ARBA" id="ARBA00022448"/>
    </source>
</evidence>
<dbReference type="PANTHER" id="PTHR32552:SF81">
    <property type="entry name" value="TONB-DEPENDENT OUTER MEMBRANE RECEPTOR"/>
    <property type="match status" value="1"/>
</dbReference>
<keyword evidence="11" id="KW-0675">Receptor</keyword>
<keyword evidence="3" id="KW-0410">Iron transport</keyword>
<evidence type="ECO:0000256" key="1">
    <source>
        <dbReference type="ARBA" id="ARBA00004571"/>
    </source>
</evidence>
<comment type="caution">
    <text evidence="11">The sequence shown here is derived from an EMBL/GenBank/DDBJ whole genome shotgun (WGS) entry which is preliminary data.</text>
</comment>
<evidence type="ECO:0000256" key="8">
    <source>
        <dbReference type="ARBA" id="ARBA00023136"/>
    </source>
</evidence>
<evidence type="ECO:0000256" key="3">
    <source>
        <dbReference type="ARBA" id="ARBA00022496"/>
    </source>
</evidence>
<evidence type="ECO:0000259" key="10">
    <source>
        <dbReference type="Pfam" id="PF00593"/>
    </source>
</evidence>
<evidence type="ECO:0000256" key="5">
    <source>
        <dbReference type="ARBA" id="ARBA00023004"/>
    </source>
</evidence>
<keyword evidence="8" id="KW-0472">Membrane</keyword>
<evidence type="ECO:0000256" key="9">
    <source>
        <dbReference type="ARBA" id="ARBA00023237"/>
    </source>
</evidence>
<keyword evidence="2" id="KW-0813">Transport</keyword>
<feature type="non-terminal residue" evidence="11">
    <location>
        <position position="175"/>
    </location>
</feature>
<dbReference type="InterPro" id="IPR000531">
    <property type="entry name" value="Beta-barrel_TonB"/>
</dbReference>
<dbReference type="AlphaFoldDB" id="T0ZTN0"/>
<proteinExistence type="predicted"/>
<dbReference type="GO" id="GO:0006826">
    <property type="term" value="P:iron ion transport"/>
    <property type="evidence" value="ECO:0007669"/>
    <property type="project" value="UniProtKB-KW"/>
</dbReference>
<evidence type="ECO:0000256" key="4">
    <source>
        <dbReference type="ARBA" id="ARBA00022692"/>
    </source>
</evidence>
<protein>
    <submittedName>
        <fullName evidence="11">TonB-dependent receptor</fullName>
    </submittedName>
</protein>
<dbReference type="InterPro" id="IPR036942">
    <property type="entry name" value="Beta-barrel_TonB_sf"/>
</dbReference>